<keyword evidence="3" id="KW-1185">Reference proteome</keyword>
<dbReference type="Proteomes" id="UP000306985">
    <property type="component" value="Unassembled WGS sequence"/>
</dbReference>
<protein>
    <recommendedName>
        <fullName evidence="1">GerMN domain-containing protein</fullName>
    </recommendedName>
</protein>
<comment type="caution">
    <text evidence="2">The sequence shown here is derived from an EMBL/GenBank/DDBJ whole genome shotgun (WGS) entry which is preliminary data.</text>
</comment>
<dbReference type="Pfam" id="PF10647">
    <property type="entry name" value="Gmad1"/>
    <property type="match status" value="1"/>
</dbReference>
<dbReference type="InterPro" id="IPR019606">
    <property type="entry name" value="GerMN"/>
</dbReference>
<gene>
    <name evidence="2" type="ORF">FDO65_08065</name>
</gene>
<feature type="domain" description="GerMN" evidence="1">
    <location>
        <begin position="221"/>
        <end position="308"/>
    </location>
</feature>
<dbReference type="PROSITE" id="PS51257">
    <property type="entry name" value="PROKAR_LIPOPROTEIN"/>
    <property type="match status" value="1"/>
</dbReference>
<reference evidence="2 3" key="1">
    <citation type="submission" date="2019-05" db="EMBL/GenBank/DDBJ databases">
        <title>Nakamurella sp. N5BH11, whole genome shotgun sequence.</title>
        <authorList>
            <person name="Tuo L."/>
        </authorList>
    </citation>
    <scope>NUCLEOTIDE SEQUENCE [LARGE SCALE GENOMIC DNA]</scope>
    <source>
        <strain evidence="2 3">N5BH11</strain>
    </source>
</reference>
<dbReference type="InterPro" id="IPR059026">
    <property type="entry name" value="LpqB_N"/>
</dbReference>
<dbReference type="Pfam" id="PF25976">
    <property type="entry name" value="LpqB_N"/>
    <property type="match status" value="1"/>
</dbReference>
<dbReference type="AlphaFoldDB" id="A0A4U6QLS9"/>
<evidence type="ECO:0000313" key="3">
    <source>
        <dbReference type="Proteomes" id="UP000306985"/>
    </source>
</evidence>
<name>A0A4U6QLS9_9ACTN</name>
<dbReference type="OrthoDB" id="3226781at2"/>
<proteinExistence type="predicted"/>
<dbReference type="EMBL" id="SZZH01000001">
    <property type="protein sequence ID" value="TKV61514.1"/>
    <property type="molecule type" value="Genomic_DNA"/>
</dbReference>
<evidence type="ECO:0000313" key="2">
    <source>
        <dbReference type="EMBL" id="TKV61514.1"/>
    </source>
</evidence>
<organism evidence="2 3">
    <name type="scientific">Nakamurella flava</name>
    <dbReference type="NCBI Taxonomy" id="2576308"/>
    <lineage>
        <taxon>Bacteria</taxon>
        <taxon>Bacillati</taxon>
        <taxon>Actinomycetota</taxon>
        <taxon>Actinomycetes</taxon>
        <taxon>Nakamurellales</taxon>
        <taxon>Nakamurellaceae</taxon>
        <taxon>Nakamurella</taxon>
    </lineage>
</organism>
<accession>A0A4U6QLS9</accession>
<sequence length="619" mass="63846">MSRVSPEPRGGARPGRRSVPVLCGLLLALAVIAGCSGVPTTSAAVDVTRVVEEQGPIAPQAPQPGQQPDQIVRGWIAATARTDLDSAAGSGFAAAREYLTPEAQSTWQPSALPVVELTDGYRTEATTGDTASVTVSGIAMGGLDVDRAYRATSQNYERTLTLQQVDGQWRISDPPTELLVTESDFGTAFRERTLYFLDQTGSVVVPDPRHVVVGQSTANRASRLMAMLLDGPSAAVVGAVRTPFAAQSALRSNPTVDPEGVLAIDLTGVDVSTPDLRRQLAAMVVWTLSPTAPRITITVDGSPLDPAQPVLTIGSVASFDPDRLAGTGQVTSDPYFISQGAVLGLDTLSSLPGPLGSGNPVVRSAAMSSATGAVAAVIDDAGGGQVLMVTQPGGGDNASPALKADTLTPPAFSRDGDQAWVVQNGASVKPEIYRVSTSGGTSRERVGSSALVGRGTVTAVALSPDGVHIAFVAGERLYVGVISPAASDGSVAPGDSPDPTGSAGTTWQVSNLLAIQPDLVKVGAVQFASSRELVVAAATTATSYRTLRAVSLDGYTRRAISDQGIFDDVESIAVAPGQPLLVAFSGRVWRLQGSQADGQWTSPLTDRPFVNGAAPFYPR</sequence>
<dbReference type="InterPro" id="IPR018910">
    <property type="entry name" value="LpqB_C"/>
</dbReference>
<dbReference type="SUPFAM" id="SSF69322">
    <property type="entry name" value="Tricorn protease domain 2"/>
    <property type="match status" value="1"/>
</dbReference>
<dbReference type="SMART" id="SM00909">
    <property type="entry name" value="Germane"/>
    <property type="match status" value="1"/>
</dbReference>
<evidence type="ECO:0000259" key="1">
    <source>
        <dbReference type="SMART" id="SM00909"/>
    </source>
</evidence>
<dbReference type="Pfam" id="PF10646">
    <property type="entry name" value="Germane"/>
    <property type="match status" value="1"/>
</dbReference>